<accession>A0A7C8YEW7</accession>
<name>A0A7C8YEW7_OPUST</name>
<protein>
    <submittedName>
        <fullName evidence="1">Uncharacterized protein</fullName>
    </submittedName>
</protein>
<proteinExistence type="predicted"/>
<organism evidence="1">
    <name type="scientific">Opuntia streptacantha</name>
    <name type="common">Prickly pear cactus</name>
    <name type="synonym">Opuntia cardona</name>
    <dbReference type="NCBI Taxonomy" id="393608"/>
    <lineage>
        <taxon>Eukaryota</taxon>
        <taxon>Viridiplantae</taxon>
        <taxon>Streptophyta</taxon>
        <taxon>Embryophyta</taxon>
        <taxon>Tracheophyta</taxon>
        <taxon>Spermatophyta</taxon>
        <taxon>Magnoliopsida</taxon>
        <taxon>eudicotyledons</taxon>
        <taxon>Gunneridae</taxon>
        <taxon>Pentapetalae</taxon>
        <taxon>Caryophyllales</taxon>
        <taxon>Cactineae</taxon>
        <taxon>Cactaceae</taxon>
        <taxon>Opuntioideae</taxon>
        <taxon>Opuntia</taxon>
    </lineage>
</organism>
<dbReference type="AlphaFoldDB" id="A0A7C8YEW7"/>
<reference evidence="1" key="2">
    <citation type="submission" date="2020-07" db="EMBL/GenBank/DDBJ databases">
        <authorList>
            <person name="Vera ALvarez R."/>
            <person name="Arias-Moreno D.M."/>
            <person name="Jimenez-Jacinto V."/>
            <person name="Jimenez-Bremont J.F."/>
            <person name="Swaminathan K."/>
            <person name="Moose S.P."/>
            <person name="Guerrero-Gonzalez M.L."/>
            <person name="Marino-Ramirez L."/>
            <person name="Landsman D."/>
            <person name="Rodriguez-Kessler M."/>
            <person name="Delgado-Sanchez P."/>
        </authorList>
    </citation>
    <scope>NUCLEOTIDE SEQUENCE</scope>
    <source>
        <tissue evidence="1">Cladode</tissue>
    </source>
</reference>
<dbReference type="EMBL" id="GISG01011804">
    <property type="protein sequence ID" value="MBA4616512.1"/>
    <property type="molecule type" value="Transcribed_RNA"/>
</dbReference>
<reference evidence="1" key="1">
    <citation type="journal article" date="2013" name="J. Plant Res.">
        <title>Effect of fungi and light on seed germination of three Opuntia species from semiarid lands of central Mexico.</title>
        <authorList>
            <person name="Delgado-Sanchez P."/>
            <person name="Jimenez-Bremont J.F."/>
            <person name="Guerrero-Gonzalez Mde L."/>
            <person name="Flores J."/>
        </authorList>
    </citation>
    <scope>NUCLEOTIDE SEQUENCE</scope>
    <source>
        <tissue evidence="1">Cladode</tissue>
    </source>
</reference>
<sequence length="103" mass="12009">MFLQLFTVFYCTNYGIQLGLKIAYLDCTVHLTGNALQINRGCGHPKNSRSLFLWSSVIKFRHHQRIGMFLNSMVTLIQNEKMYAFHFYNAVSKNIQQYLGCHN</sequence>
<evidence type="ECO:0000313" key="1">
    <source>
        <dbReference type="EMBL" id="MBA4616512.1"/>
    </source>
</evidence>